<dbReference type="EMBL" id="BLIR01000001">
    <property type="protein sequence ID" value="GFE39192.1"/>
    <property type="molecule type" value="Genomic_DNA"/>
</dbReference>
<evidence type="ECO:0000313" key="2">
    <source>
        <dbReference type="Proteomes" id="UP000431826"/>
    </source>
</evidence>
<sequence>MGSYDGEESYDGDESYPLEYVGLGKGGGTFTWGRPNAQPPTVATVTSASPATTTALIPVRAPAPTPVRAPPRTPVPVRMHCFILPIPRGKL</sequence>
<accession>A0A640UV19</accession>
<reference evidence="1 2" key="1">
    <citation type="submission" date="2019-12" db="EMBL/GenBank/DDBJ databases">
        <title>Whole genome shotgun sequence of Streptomyces tubercidicus NBRC 13090.</title>
        <authorList>
            <person name="Ichikawa N."/>
            <person name="Kimura A."/>
            <person name="Kitahashi Y."/>
            <person name="Komaki H."/>
            <person name="Tamura T."/>
        </authorList>
    </citation>
    <scope>NUCLEOTIDE SEQUENCE [LARGE SCALE GENOMIC DNA]</scope>
    <source>
        <strain evidence="1 2">NBRC 13090</strain>
    </source>
</reference>
<evidence type="ECO:0000313" key="1">
    <source>
        <dbReference type="EMBL" id="GFE39192.1"/>
    </source>
</evidence>
<organism evidence="1 2">
    <name type="scientific">Streptomyces tubercidicus</name>
    <dbReference type="NCBI Taxonomy" id="47759"/>
    <lineage>
        <taxon>Bacteria</taxon>
        <taxon>Bacillati</taxon>
        <taxon>Actinomycetota</taxon>
        <taxon>Actinomycetes</taxon>
        <taxon>Kitasatosporales</taxon>
        <taxon>Streptomycetaceae</taxon>
        <taxon>Streptomyces</taxon>
    </lineage>
</organism>
<name>A0A640UV19_9ACTN</name>
<dbReference type="Proteomes" id="UP000431826">
    <property type="component" value="Unassembled WGS sequence"/>
</dbReference>
<proteinExistence type="predicted"/>
<dbReference type="AlphaFoldDB" id="A0A640UV19"/>
<comment type="caution">
    <text evidence="1">The sequence shown here is derived from an EMBL/GenBank/DDBJ whole genome shotgun (WGS) entry which is preliminary data.</text>
</comment>
<gene>
    <name evidence="1" type="ORF">Stube_38650</name>
</gene>
<keyword evidence="2" id="KW-1185">Reference proteome</keyword>
<protein>
    <submittedName>
        <fullName evidence="1">Uncharacterized protein</fullName>
    </submittedName>
</protein>